<evidence type="ECO:0000313" key="3">
    <source>
        <dbReference type="Proteomes" id="UP000565521"/>
    </source>
</evidence>
<organism evidence="2 3">
    <name type="scientific">Hymenobacter lapidiphilus</name>
    <dbReference type="NCBI Taxonomy" id="2608003"/>
    <lineage>
        <taxon>Bacteria</taxon>
        <taxon>Pseudomonadati</taxon>
        <taxon>Bacteroidota</taxon>
        <taxon>Cytophagia</taxon>
        <taxon>Cytophagales</taxon>
        <taxon>Hymenobacteraceae</taxon>
        <taxon>Hymenobacter</taxon>
    </lineage>
</organism>
<feature type="region of interest" description="Disordered" evidence="1">
    <location>
        <begin position="24"/>
        <end position="49"/>
    </location>
</feature>
<dbReference type="AlphaFoldDB" id="A0A7Y7PKW8"/>
<sequence>MARRFLRQLDLTGTASLRRVVTLSSPKSANPQAATLTVAPNPSEPGRQLTLTLTGRANQALQLN</sequence>
<reference evidence="2 3" key="1">
    <citation type="submission" date="2020-05" db="EMBL/GenBank/DDBJ databases">
        <title>Hymenobacter terrestris sp. nov. and Hymenobacter lapidiphilus sp. nov., isolated from regoliths in Antarctica.</title>
        <authorList>
            <person name="Sedlacek I."/>
            <person name="Pantucek R."/>
            <person name="Zeman M."/>
            <person name="Holochova P."/>
            <person name="Kralova S."/>
            <person name="Stankova E."/>
            <person name="Sedo O."/>
            <person name="Micenkova L."/>
            <person name="Svec P."/>
            <person name="Gupta V."/>
            <person name="Sood U."/>
            <person name="Korpole U.S."/>
            <person name="Lal R."/>
        </authorList>
    </citation>
    <scope>NUCLEOTIDE SEQUENCE [LARGE SCALE GENOMIC DNA]</scope>
    <source>
        <strain evidence="2 3">P5342</strain>
    </source>
</reference>
<evidence type="ECO:0000313" key="2">
    <source>
        <dbReference type="EMBL" id="NVO29691.1"/>
    </source>
</evidence>
<dbReference type="Proteomes" id="UP000565521">
    <property type="component" value="Unassembled WGS sequence"/>
</dbReference>
<evidence type="ECO:0000256" key="1">
    <source>
        <dbReference type="SAM" id="MobiDB-lite"/>
    </source>
</evidence>
<accession>A0A7Y7PKW8</accession>
<keyword evidence="3" id="KW-1185">Reference proteome</keyword>
<name>A0A7Y7PKW8_9BACT</name>
<dbReference type="EMBL" id="JABKAU010000001">
    <property type="protein sequence ID" value="NVO29691.1"/>
    <property type="molecule type" value="Genomic_DNA"/>
</dbReference>
<dbReference type="RefSeq" id="WP_176906411.1">
    <property type="nucleotide sequence ID" value="NZ_JABKAU010000001.1"/>
</dbReference>
<protein>
    <submittedName>
        <fullName evidence="2">Uncharacterized protein</fullName>
    </submittedName>
</protein>
<comment type="caution">
    <text evidence="2">The sequence shown here is derived from an EMBL/GenBank/DDBJ whole genome shotgun (WGS) entry which is preliminary data.</text>
</comment>
<feature type="compositionally biased region" description="Polar residues" evidence="1">
    <location>
        <begin position="24"/>
        <end position="40"/>
    </location>
</feature>
<proteinExistence type="predicted"/>
<gene>
    <name evidence="2" type="ORF">HW554_00615</name>
</gene>